<gene>
    <name evidence="1" type="ORF">RIB2604_01601500</name>
</gene>
<dbReference type="AlphaFoldDB" id="A0A146F9W6"/>
<name>A0A146F9W6_ASPKA</name>
<sequence length="97" mass="11049">MAQEKESGMLELQEPLVQNTAAWRLHFVTRFEAAVEAICSDLLSLLFLHPYYARPVSYIQSCASIISNPAKRASPAEHPRPVFPTSLCTHHNHYKRE</sequence>
<dbReference type="EMBL" id="BCWF01000016">
    <property type="protein sequence ID" value="GAT22735.1"/>
    <property type="molecule type" value="Genomic_DNA"/>
</dbReference>
<reference evidence="1 2" key="1">
    <citation type="journal article" date="2016" name="DNA Res.">
        <title>Genome sequence of Aspergillus luchuensis NBRC 4314.</title>
        <authorList>
            <person name="Yamada O."/>
            <person name="Machida M."/>
            <person name="Hosoyama A."/>
            <person name="Goto M."/>
            <person name="Takahashi T."/>
            <person name="Futagami T."/>
            <person name="Yamagata Y."/>
            <person name="Takeuchi M."/>
            <person name="Kobayashi T."/>
            <person name="Koike H."/>
            <person name="Abe K."/>
            <person name="Asai K."/>
            <person name="Arita M."/>
            <person name="Fujita N."/>
            <person name="Fukuda K."/>
            <person name="Higa K."/>
            <person name="Horikawa H."/>
            <person name="Ishikawa T."/>
            <person name="Jinno K."/>
            <person name="Kato Y."/>
            <person name="Kirimura K."/>
            <person name="Mizutani O."/>
            <person name="Nakasone K."/>
            <person name="Sano M."/>
            <person name="Shiraishi Y."/>
            <person name="Tsukahara M."/>
            <person name="Gomi K."/>
        </authorList>
    </citation>
    <scope>NUCLEOTIDE SEQUENCE [LARGE SCALE GENOMIC DNA]</scope>
    <source>
        <strain evidence="1 2">RIB 2604</strain>
    </source>
</reference>
<evidence type="ECO:0000313" key="1">
    <source>
        <dbReference type="EMBL" id="GAT22735.1"/>
    </source>
</evidence>
<accession>A0A146F9W6</accession>
<evidence type="ECO:0000313" key="2">
    <source>
        <dbReference type="Proteomes" id="UP000075230"/>
    </source>
</evidence>
<dbReference type="Proteomes" id="UP000075230">
    <property type="component" value="Unassembled WGS sequence"/>
</dbReference>
<organism evidence="1 2">
    <name type="scientific">Aspergillus kawachii</name>
    <name type="common">White koji mold</name>
    <name type="synonym">Aspergillus awamori var. kawachi</name>
    <dbReference type="NCBI Taxonomy" id="1069201"/>
    <lineage>
        <taxon>Eukaryota</taxon>
        <taxon>Fungi</taxon>
        <taxon>Dikarya</taxon>
        <taxon>Ascomycota</taxon>
        <taxon>Pezizomycotina</taxon>
        <taxon>Eurotiomycetes</taxon>
        <taxon>Eurotiomycetidae</taxon>
        <taxon>Eurotiales</taxon>
        <taxon>Aspergillaceae</taxon>
        <taxon>Aspergillus</taxon>
        <taxon>Aspergillus subgen. Circumdati</taxon>
    </lineage>
</organism>
<reference evidence="2" key="2">
    <citation type="submission" date="2016-02" db="EMBL/GenBank/DDBJ databases">
        <title>Genome sequencing of Aspergillus luchuensis NBRC 4314.</title>
        <authorList>
            <person name="Yamada O."/>
        </authorList>
    </citation>
    <scope>NUCLEOTIDE SEQUENCE [LARGE SCALE GENOMIC DNA]</scope>
    <source>
        <strain evidence="2">RIB 2604</strain>
    </source>
</reference>
<comment type="caution">
    <text evidence="1">The sequence shown here is derived from an EMBL/GenBank/DDBJ whole genome shotgun (WGS) entry which is preliminary data.</text>
</comment>
<protein>
    <submittedName>
        <fullName evidence="1">Polyketide synthase</fullName>
    </submittedName>
</protein>
<proteinExistence type="predicted"/>